<dbReference type="Proteomes" id="UP001487296">
    <property type="component" value="Unassembled WGS sequence"/>
</dbReference>
<organism evidence="1 2">
    <name type="scientific">Hallella faecis</name>
    <dbReference type="NCBI Taxonomy" id="2841596"/>
    <lineage>
        <taxon>Bacteria</taxon>
        <taxon>Pseudomonadati</taxon>
        <taxon>Bacteroidota</taxon>
        <taxon>Bacteroidia</taxon>
        <taxon>Bacteroidales</taxon>
        <taxon>Prevotellaceae</taxon>
        <taxon>Hallella</taxon>
    </lineage>
</organism>
<name>A0ABV1FNQ0_9BACT</name>
<keyword evidence="2" id="KW-1185">Reference proteome</keyword>
<reference evidence="1 2" key="1">
    <citation type="submission" date="2024-04" db="EMBL/GenBank/DDBJ databases">
        <title>Human intestinal bacterial collection.</title>
        <authorList>
            <person name="Pauvert C."/>
            <person name="Hitch T.C.A."/>
            <person name="Clavel T."/>
        </authorList>
    </citation>
    <scope>NUCLEOTIDE SEQUENCE [LARGE SCALE GENOMIC DNA]</scope>
    <source>
        <strain evidence="1 2">CLA-AA-H145</strain>
    </source>
</reference>
<comment type="caution">
    <text evidence="1">The sequence shown here is derived from an EMBL/GenBank/DDBJ whole genome shotgun (WGS) entry which is preliminary data.</text>
</comment>
<evidence type="ECO:0000313" key="2">
    <source>
        <dbReference type="Proteomes" id="UP001487296"/>
    </source>
</evidence>
<evidence type="ECO:0000313" key="1">
    <source>
        <dbReference type="EMBL" id="MEQ2486029.1"/>
    </source>
</evidence>
<proteinExistence type="predicted"/>
<dbReference type="RefSeq" id="WP_215758989.1">
    <property type="nucleotide sequence ID" value="NZ_JAHKBE010000005.1"/>
</dbReference>
<accession>A0ABV1FNQ0</accession>
<dbReference type="EMBL" id="JBBNFP010000006">
    <property type="protein sequence ID" value="MEQ2486029.1"/>
    <property type="molecule type" value="Genomic_DNA"/>
</dbReference>
<sequence length="160" mass="17747">MKVNLKNNYLLAACVVVLIVACWLSVNAPIRFEKEQVRRETAVKERLATIRKAEERYRLRYGAYTGDFATLVGSGFLADSLQYVPYTDKQRFSLAATTIIGKSGQQIPLMECGATYDVFLQGLDKHAVASLMEEANAAGRYPGLKIGDISEPNGNHGNWE</sequence>
<protein>
    <submittedName>
        <fullName evidence="1">Uncharacterized protein</fullName>
    </submittedName>
</protein>
<dbReference type="PROSITE" id="PS51257">
    <property type="entry name" value="PROKAR_LIPOPROTEIN"/>
    <property type="match status" value="1"/>
</dbReference>
<gene>
    <name evidence="1" type="ORF">AAAT34_03045</name>
</gene>